<keyword evidence="2" id="KW-0812">Transmembrane</keyword>
<keyword evidence="2" id="KW-1133">Transmembrane helix</keyword>
<evidence type="ECO:0000256" key="1">
    <source>
        <dbReference type="ARBA" id="ARBA00022801"/>
    </source>
</evidence>
<evidence type="ECO:0000313" key="5">
    <source>
        <dbReference type="Proteomes" id="UP001174934"/>
    </source>
</evidence>
<feature type="domain" description="Alpha/beta hydrolase fold-3" evidence="3">
    <location>
        <begin position="150"/>
        <end position="393"/>
    </location>
</feature>
<feature type="transmembrane region" description="Helical" evidence="2">
    <location>
        <begin position="20"/>
        <end position="43"/>
    </location>
</feature>
<dbReference type="InterPro" id="IPR029058">
    <property type="entry name" value="AB_hydrolase_fold"/>
</dbReference>
<dbReference type="Gene3D" id="3.40.50.1820">
    <property type="entry name" value="alpha/beta hydrolase"/>
    <property type="match status" value="1"/>
</dbReference>
<dbReference type="PANTHER" id="PTHR48081">
    <property type="entry name" value="AB HYDROLASE SUPERFAMILY PROTEIN C4A8.06C"/>
    <property type="match status" value="1"/>
</dbReference>
<dbReference type="AlphaFoldDB" id="A0AA39TGK8"/>
<name>A0AA39TGK8_9PEZI</name>
<dbReference type="Pfam" id="PF07859">
    <property type="entry name" value="Abhydrolase_3"/>
    <property type="match status" value="1"/>
</dbReference>
<dbReference type="InterPro" id="IPR013094">
    <property type="entry name" value="AB_hydrolase_3"/>
</dbReference>
<dbReference type="SUPFAM" id="SSF53474">
    <property type="entry name" value="alpha/beta-Hydrolases"/>
    <property type="match status" value="1"/>
</dbReference>
<organism evidence="4 5">
    <name type="scientific">Bombardia bombarda</name>
    <dbReference type="NCBI Taxonomy" id="252184"/>
    <lineage>
        <taxon>Eukaryota</taxon>
        <taxon>Fungi</taxon>
        <taxon>Dikarya</taxon>
        <taxon>Ascomycota</taxon>
        <taxon>Pezizomycotina</taxon>
        <taxon>Sordariomycetes</taxon>
        <taxon>Sordariomycetidae</taxon>
        <taxon>Sordariales</taxon>
        <taxon>Lasiosphaeriaceae</taxon>
        <taxon>Bombardia</taxon>
    </lineage>
</organism>
<sequence length="419" mass="46579">MATSFTPSSTFTYTYQPVEPFTTIELIGLILRLFFIAPARILLHTTRCFLSALSRGIPPLLYLMCGYVRYALGELTPRQMQHLFPNSRRSYKRWVASRRYSASRSAAQVPTNAFVASRLAYDVEVLPQDTVGGDAAIMWVGDRRRATKIVLFLHGGGYILPCQPGHLDWCLRAYVKHPKVQELMRQGEDGEVAVAVLQYTLAPEAKYPGQLRQAAAALAHLLRSGWRAGDIVFGGDSAGGNLTVQLLGHLLHPHPAAERIVLPEGESIAGAFAVSPWVSVRTDWESFERNGWVDMLHGGMIQDITVHLLDGAMGYNVERSEGLGWAMALDMDEEAFGEWFGGLGRVVGGLYVTVGEQEILMDQGVEFAERVRKFNPGFPVRLDKSRNEAHDFIMLEAAVQKDGDAILRMRDWVGGVFWP</sequence>
<dbReference type="InterPro" id="IPR050300">
    <property type="entry name" value="GDXG_lipolytic_enzyme"/>
</dbReference>
<evidence type="ECO:0000256" key="2">
    <source>
        <dbReference type="SAM" id="Phobius"/>
    </source>
</evidence>
<comment type="caution">
    <text evidence="4">The sequence shown here is derived from an EMBL/GenBank/DDBJ whole genome shotgun (WGS) entry which is preliminary data.</text>
</comment>
<keyword evidence="1 4" id="KW-0378">Hydrolase</keyword>
<keyword evidence="5" id="KW-1185">Reference proteome</keyword>
<keyword evidence="2" id="KW-0472">Membrane</keyword>
<proteinExistence type="predicted"/>
<protein>
    <submittedName>
        <fullName evidence="4">Alpha/Beta hydrolase protein</fullName>
    </submittedName>
</protein>
<dbReference type="GO" id="GO:0016787">
    <property type="term" value="F:hydrolase activity"/>
    <property type="evidence" value="ECO:0007669"/>
    <property type="project" value="UniProtKB-KW"/>
</dbReference>
<reference evidence="4" key="1">
    <citation type="submission" date="2023-06" db="EMBL/GenBank/DDBJ databases">
        <title>Genome-scale phylogeny and comparative genomics of the fungal order Sordariales.</title>
        <authorList>
            <consortium name="Lawrence Berkeley National Laboratory"/>
            <person name="Hensen N."/>
            <person name="Bonometti L."/>
            <person name="Westerberg I."/>
            <person name="Brannstrom I.O."/>
            <person name="Guillou S."/>
            <person name="Cros-Aarteil S."/>
            <person name="Calhoun S."/>
            <person name="Haridas S."/>
            <person name="Kuo A."/>
            <person name="Mondo S."/>
            <person name="Pangilinan J."/>
            <person name="Riley R."/>
            <person name="LaButti K."/>
            <person name="Andreopoulos B."/>
            <person name="Lipzen A."/>
            <person name="Chen C."/>
            <person name="Yanf M."/>
            <person name="Daum C."/>
            <person name="Ng V."/>
            <person name="Clum A."/>
            <person name="Steindorff A."/>
            <person name="Ohm R."/>
            <person name="Martin F."/>
            <person name="Silar P."/>
            <person name="Natvig D."/>
            <person name="Lalanne C."/>
            <person name="Gautier V."/>
            <person name="Ament-velasquez S.L."/>
            <person name="Kruys A."/>
            <person name="Hutchinson M.I."/>
            <person name="Powell A.J."/>
            <person name="Barry K."/>
            <person name="Miller A.N."/>
            <person name="Grigoriev I.V."/>
            <person name="Debuchy R."/>
            <person name="Gladieux P."/>
            <person name="Thoren M.H."/>
            <person name="Johannesson H."/>
        </authorList>
    </citation>
    <scope>NUCLEOTIDE SEQUENCE</scope>
    <source>
        <strain evidence="4">SMH3391-2</strain>
    </source>
</reference>
<evidence type="ECO:0000313" key="4">
    <source>
        <dbReference type="EMBL" id="KAK0610057.1"/>
    </source>
</evidence>
<dbReference type="EMBL" id="JAULSR010000011">
    <property type="protein sequence ID" value="KAK0610057.1"/>
    <property type="molecule type" value="Genomic_DNA"/>
</dbReference>
<dbReference type="Proteomes" id="UP001174934">
    <property type="component" value="Unassembled WGS sequence"/>
</dbReference>
<gene>
    <name evidence="4" type="ORF">B0T17DRAFT_512363</name>
</gene>
<evidence type="ECO:0000259" key="3">
    <source>
        <dbReference type="Pfam" id="PF07859"/>
    </source>
</evidence>
<accession>A0AA39TGK8</accession>
<dbReference type="PANTHER" id="PTHR48081:SF31">
    <property type="entry name" value="STERYL ACETYL HYDROLASE MUG81-RELATED"/>
    <property type="match status" value="1"/>
</dbReference>